<keyword evidence="3" id="KW-0863">Zinc-finger</keyword>
<evidence type="ECO:0000313" key="11">
    <source>
        <dbReference type="Proteomes" id="UP000189703"/>
    </source>
</evidence>
<feature type="domain" description="HAT C-terminal dimerisation" evidence="10">
    <location>
        <begin position="506"/>
        <end position="570"/>
    </location>
</feature>
<dbReference type="GO" id="GO:0008270">
    <property type="term" value="F:zinc ion binding"/>
    <property type="evidence" value="ECO:0007669"/>
    <property type="project" value="UniProtKB-KW"/>
</dbReference>
<evidence type="ECO:0000256" key="3">
    <source>
        <dbReference type="ARBA" id="ARBA00022771"/>
    </source>
</evidence>
<dbReference type="InterPro" id="IPR007021">
    <property type="entry name" value="DUF659"/>
</dbReference>
<evidence type="ECO:0000256" key="7">
    <source>
        <dbReference type="SAM" id="MobiDB-lite"/>
    </source>
</evidence>
<name>A0A1U8B341_NELNU</name>
<dbReference type="Proteomes" id="UP000189703">
    <property type="component" value="Unplaced"/>
</dbReference>
<evidence type="ECO:0000256" key="2">
    <source>
        <dbReference type="ARBA" id="ARBA00022723"/>
    </source>
</evidence>
<dbReference type="GO" id="GO:0005634">
    <property type="term" value="C:nucleus"/>
    <property type="evidence" value="ECO:0007669"/>
    <property type="project" value="UniProtKB-SubCell"/>
</dbReference>
<keyword evidence="5" id="KW-0238">DNA-binding</keyword>
<keyword evidence="6" id="KW-0539">Nucleus</keyword>
<dbReference type="GO" id="GO:0046983">
    <property type="term" value="F:protein dimerization activity"/>
    <property type="evidence" value="ECO:0007669"/>
    <property type="project" value="InterPro"/>
</dbReference>
<dbReference type="OrthoDB" id="2013475at2759"/>
<dbReference type="Pfam" id="PF05699">
    <property type="entry name" value="Dimer_Tnp_hAT"/>
    <property type="match status" value="1"/>
</dbReference>
<evidence type="ECO:0000259" key="9">
    <source>
        <dbReference type="Pfam" id="PF04937"/>
    </source>
</evidence>
<evidence type="ECO:0000313" key="12">
    <source>
        <dbReference type="RefSeq" id="XP_010275202.1"/>
    </source>
</evidence>
<evidence type="ECO:0000256" key="4">
    <source>
        <dbReference type="ARBA" id="ARBA00022833"/>
    </source>
</evidence>
<feature type="region of interest" description="Disordered" evidence="7">
    <location>
        <begin position="98"/>
        <end position="125"/>
    </location>
</feature>
<evidence type="ECO:0000256" key="5">
    <source>
        <dbReference type="ARBA" id="ARBA00023125"/>
    </source>
</evidence>
<dbReference type="PANTHER" id="PTHR32166:SF121">
    <property type="entry name" value="DUF659 DOMAIN-CONTAINING PROTEIN"/>
    <property type="match status" value="1"/>
</dbReference>
<evidence type="ECO:0000259" key="8">
    <source>
        <dbReference type="Pfam" id="PF02892"/>
    </source>
</evidence>
<dbReference type="PANTHER" id="PTHR32166">
    <property type="entry name" value="OSJNBA0013A04.12 PROTEIN"/>
    <property type="match status" value="1"/>
</dbReference>
<keyword evidence="2" id="KW-0479">Metal-binding</keyword>
<dbReference type="InParanoid" id="A0A1U8B341"/>
<dbReference type="InterPro" id="IPR008906">
    <property type="entry name" value="HATC_C_dom"/>
</dbReference>
<dbReference type="KEGG" id="nnu:104610339"/>
<dbReference type="GeneID" id="104610339"/>
<accession>A0A1U8B341</accession>
<dbReference type="Pfam" id="PF02892">
    <property type="entry name" value="zf-BED"/>
    <property type="match status" value="1"/>
</dbReference>
<evidence type="ECO:0000256" key="6">
    <source>
        <dbReference type="ARBA" id="ARBA00023242"/>
    </source>
</evidence>
<dbReference type="AlphaFoldDB" id="A0A1U8B341"/>
<protein>
    <submittedName>
        <fullName evidence="12">Uncharacterized protein LOC104610339</fullName>
    </submittedName>
</protein>
<keyword evidence="4" id="KW-0862">Zinc</keyword>
<feature type="domain" description="DUF659" evidence="9">
    <location>
        <begin position="222"/>
        <end position="316"/>
    </location>
</feature>
<comment type="subcellular location">
    <subcellularLocation>
        <location evidence="1">Nucleus</location>
    </subcellularLocation>
</comment>
<dbReference type="Pfam" id="PF04937">
    <property type="entry name" value="DUF659"/>
    <property type="match status" value="1"/>
</dbReference>
<sequence>MMESQSPNANTSDPAPSQESISSNVRGKTDSAWEHVSFKVDILNGSKSMICLYCQKTFKGGGINRMKQHLAQRKGDIAICRKVPYDVRFKMDQSLNEINDKKRSEKQPMNFVDTRAHCGRNDNDDDIEIREIDPLSTHDSYQLKRPTTSSGKGKASSGLITSYFAPRTTLGAQPGIKSVLASKAAINHVDHAIMKWLCDACIPLNSLCSRYFQPMLDALVTIGTTFVKFVDASETVKSVENLFLLFKEVIDWVKAENVVQVITNNAANYVATGRLLEAEFPWIYWSPCAAHCLNLMLKEIEEMDYVANVVQHASRITKFVYNHIFHMHDLQNLVIDRSFIDSRYAKDAKGKKIIQIVLDSEFWAQCKMIVGFTSPLVSALRLANSEFKPAMEYMYHAMLKAKELLKKFFNYKKAEYGPIMDIIHRRWNRQMGQRHHLAGYYFNPTFQYDPKSKVKSPAVMSTVFYVIEKLAIKSDDVEINLNKEFTLFENCCSNFGRPFLVKTFKSTSLGEWWSRFGCDTPNLKRIAIRILSQTCSSSGCERNWNVFERIPTKKRNRLEHQMLNGLVYVHCNVHVMDGRKTESLDPIGHEHVDVVEDWIVHDDEDPPLLDGNENDDMFKADETTFPIMESPRTDGDRTRLQIASLEILFRNSNGEDGIVVPSYYLERFVMEVESMLRDPIHSRVRNRIDMQKHDMYVVGEG</sequence>
<dbReference type="OMA" id="FRSTWAS"/>
<feature type="compositionally biased region" description="Polar residues" evidence="7">
    <location>
        <begin position="1"/>
        <end position="26"/>
    </location>
</feature>
<evidence type="ECO:0000259" key="10">
    <source>
        <dbReference type="Pfam" id="PF05699"/>
    </source>
</evidence>
<reference evidence="12" key="1">
    <citation type="submission" date="2025-08" db="UniProtKB">
        <authorList>
            <consortium name="RefSeq"/>
        </authorList>
    </citation>
    <scope>IDENTIFICATION</scope>
</reference>
<proteinExistence type="predicted"/>
<dbReference type="eggNOG" id="ENOG502QRQU">
    <property type="taxonomic scope" value="Eukaryota"/>
</dbReference>
<dbReference type="RefSeq" id="XP_010275202.1">
    <property type="nucleotide sequence ID" value="XM_010276900.1"/>
</dbReference>
<dbReference type="InterPro" id="IPR003656">
    <property type="entry name" value="Znf_BED"/>
</dbReference>
<keyword evidence="11" id="KW-1185">Reference proteome</keyword>
<feature type="domain" description="BED-type" evidence="8">
    <location>
        <begin position="32"/>
        <end position="72"/>
    </location>
</feature>
<dbReference type="SUPFAM" id="SSF53098">
    <property type="entry name" value="Ribonuclease H-like"/>
    <property type="match status" value="1"/>
</dbReference>
<feature type="region of interest" description="Disordered" evidence="7">
    <location>
        <begin position="1"/>
        <end position="28"/>
    </location>
</feature>
<evidence type="ECO:0000256" key="1">
    <source>
        <dbReference type="ARBA" id="ARBA00004123"/>
    </source>
</evidence>
<organism evidence="11 12">
    <name type="scientific">Nelumbo nucifera</name>
    <name type="common">Sacred lotus</name>
    <dbReference type="NCBI Taxonomy" id="4432"/>
    <lineage>
        <taxon>Eukaryota</taxon>
        <taxon>Viridiplantae</taxon>
        <taxon>Streptophyta</taxon>
        <taxon>Embryophyta</taxon>
        <taxon>Tracheophyta</taxon>
        <taxon>Spermatophyta</taxon>
        <taxon>Magnoliopsida</taxon>
        <taxon>Proteales</taxon>
        <taxon>Nelumbonaceae</taxon>
        <taxon>Nelumbo</taxon>
    </lineage>
</organism>
<gene>
    <name evidence="12" type="primary">LOC104610339</name>
</gene>
<dbReference type="InterPro" id="IPR012337">
    <property type="entry name" value="RNaseH-like_sf"/>
</dbReference>
<dbReference type="GO" id="GO:0003677">
    <property type="term" value="F:DNA binding"/>
    <property type="evidence" value="ECO:0007669"/>
    <property type="project" value="UniProtKB-KW"/>
</dbReference>